<evidence type="ECO:0000313" key="2">
    <source>
        <dbReference type="Proteomes" id="UP001187192"/>
    </source>
</evidence>
<dbReference type="EMBL" id="BTGU01002151">
    <property type="protein sequence ID" value="GMN34660.1"/>
    <property type="molecule type" value="Genomic_DNA"/>
</dbReference>
<sequence length="29" mass="3338">MLDTRLWKDGTADCEIGLDTATGFWKYVM</sequence>
<keyword evidence="2" id="KW-1185">Reference proteome</keyword>
<comment type="caution">
    <text evidence="1">The sequence shown here is derived from an EMBL/GenBank/DDBJ whole genome shotgun (WGS) entry which is preliminary data.</text>
</comment>
<organism evidence="1 2">
    <name type="scientific">Ficus carica</name>
    <name type="common">Common fig</name>
    <dbReference type="NCBI Taxonomy" id="3494"/>
    <lineage>
        <taxon>Eukaryota</taxon>
        <taxon>Viridiplantae</taxon>
        <taxon>Streptophyta</taxon>
        <taxon>Embryophyta</taxon>
        <taxon>Tracheophyta</taxon>
        <taxon>Spermatophyta</taxon>
        <taxon>Magnoliopsida</taxon>
        <taxon>eudicotyledons</taxon>
        <taxon>Gunneridae</taxon>
        <taxon>Pentapetalae</taxon>
        <taxon>rosids</taxon>
        <taxon>fabids</taxon>
        <taxon>Rosales</taxon>
        <taxon>Moraceae</taxon>
        <taxon>Ficeae</taxon>
        <taxon>Ficus</taxon>
    </lineage>
</organism>
<evidence type="ECO:0000313" key="1">
    <source>
        <dbReference type="EMBL" id="GMN34660.1"/>
    </source>
</evidence>
<gene>
    <name evidence="1" type="ORF">TIFTF001_042104</name>
</gene>
<dbReference type="Proteomes" id="UP001187192">
    <property type="component" value="Unassembled WGS sequence"/>
</dbReference>
<name>A0AA88CWN4_FICCA</name>
<reference evidence="1" key="1">
    <citation type="submission" date="2023-07" db="EMBL/GenBank/DDBJ databases">
        <title>draft genome sequence of fig (Ficus carica).</title>
        <authorList>
            <person name="Takahashi T."/>
            <person name="Nishimura K."/>
        </authorList>
    </citation>
    <scope>NUCLEOTIDE SEQUENCE</scope>
</reference>
<dbReference type="AlphaFoldDB" id="A0AA88CWN4"/>
<accession>A0AA88CWN4</accession>
<proteinExistence type="predicted"/>
<protein>
    <submittedName>
        <fullName evidence="1">Uncharacterized protein</fullName>
    </submittedName>
</protein>